<dbReference type="AlphaFoldDB" id="A0A151IAH8"/>
<dbReference type="STRING" id="456900.A0A151IAH8"/>
<feature type="domain" description="Double jelly roll-like" evidence="1">
    <location>
        <begin position="74"/>
        <end position="385"/>
    </location>
</feature>
<dbReference type="KEGG" id="ccoa:108780206"/>
<protein>
    <recommendedName>
        <fullName evidence="1">Double jelly roll-like domain-containing protein</fullName>
    </recommendedName>
</protein>
<dbReference type="InterPro" id="IPR049512">
    <property type="entry name" value="DJR-like_dom"/>
</dbReference>
<dbReference type="EMBL" id="KQ978226">
    <property type="protein sequence ID" value="KYM96250.1"/>
    <property type="molecule type" value="Genomic_DNA"/>
</dbReference>
<accession>A0A151IAH8</accession>
<gene>
    <name evidence="3" type="ORF">ALC62_13095</name>
    <name evidence="2" type="ORF">ALC62_13801</name>
</gene>
<evidence type="ECO:0000313" key="3">
    <source>
        <dbReference type="EMBL" id="KYM96250.1"/>
    </source>
</evidence>
<dbReference type="KEGG" id="ccoa:108779631"/>
<organism evidence="3 4">
    <name type="scientific">Cyphomyrmex costatus</name>
    <dbReference type="NCBI Taxonomy" id="456900"/>
    <lineage>
        <taxon>Eukaryota</taxon>
        <taxon>Metazoa</taxon>
        <taxon>Ecdysozoa</taxon>
        <taxon>Arthropoda</taxon>
        <taxon>Hexapoda</taxon>
        <taxon>Insecta</taxon>
        <taxon>Pterygota</taxon>
        <taxon>Neoptera</taxon>
        <taxon>Endopterygota</taxon>
        <taxon>Hymenoptera</taxon>
        <taxon>Apocrita</taxon>
        <taxon>Aculeata</taxon>
        <taxon>Formicoidea</taxon>
        <taxon>Formicidae</taxon>
        <taxon>Myrmicinae</taxon>
        <taxon>Cyphomyrmex</taxon>
    </lineage>
</organism>
<dbReference type="Pfam" id="PF21738">
    <property type="entry name" value="DJR-like_dom"/>
    <property type="match status" value="1"/>
</dbReference>
<keyword evidence="4" id="KW-1185">Reference proteome</keyword>
<dbReference type="OrthoDB" id="7680238at2759"/>
<evidence type="ECO:0000259" key="1">
    <source>
        <dbReference type="Pfam" id="PF21738"/>
    </source>
</evidence>
<dbReference type="PANTHER" id="PTHR36159:SF1">
    <property type="entry name" value="RETROVIRUS-RELATED POL POLYPROTEIN FROM TRANSPOSON 412-LIKE PROTEIN"/>
    <property type="match status" value="1"/>
</dbReference>
<evidence type="ECO:0000313" key="2">
    <source>
        <dbReference type="EMBL" id="KYM95549.1"/>
    </source>
</evidence>
<sequence length="398" mass="46090">MTDILNVKDKPVFDDRIVKIETHAYSPFANTTFGHSDEIRIPIQQHDLYTLPYESFLYVEGRLTKTVNVENADVALGNNCVAFMFDEIRYELDGAEIDRNRNVGVTSTIKNYVTVTSDRSVILRNAGWDAQTTNDGYFNFCVPLNVLLGFCEDYRRVVINARHELILIRARNDENCLTGDSAVQPKLELFKIQWRMPHVVPSDVNKLAMLRALESGRYLSMSFRSWDLYEYPLLQATTKHSWAIKTASQLEKPRYVIFALQTDRKKMAADTSHFDHCNLINVKLYLNSECYPYDDLNLDFARNRWAILYEMYARFCKGYHGYEYVEPHLTVSSFLRNGPFVIIDCSRQNESVKSATVDVRMDFELKANAPDNTTAYCLIIHDRVIEYNPLTSVVRRIT</sequence>
<dbReference type="EMBL" id="KQ978291">
    <property type="protein sequence ID" value="KYM95549.1"/>
    <property type="molecule type" value="Genomic_DNA"/>
</dbReference>
<name>A0A151IAH8_9HYME</name>
<dbReference type="PANTHER" id="PTHR36159">
    <property type="entry name" value="PROTEIN CBG23766"/>
    <property type="match status" value="1"/>
</dbReference>
<proteinExistence type="predicted"/>
<reference evidence="3 4" key="1">
    <citation type="submission" date="2016-03" db="EMBL/GenBank/DDBJ databases">
        <title>Cyphomyrmex costatus WGS genome.</title>
        <authorList>
            <person name="Nygaard S."/>
            <person name="Hu H."/>
            <person name="Boomsma J."/>
            <person name="Zhang G."/>
        </authorList>
    </citation>
    <scope>NUCLEOTIDE SEQUENCE [LARGE SCALE GENOMIC DNA]</scope>
    <source>
        <strain evidence="3">MS0001</strain>
        <tissue evidence="3">Whole body</tissue>
    </source>
</reference>
<dbReference type="Proteomes" id="UP000078542">
    <property type="component" value="Unassembled WGS sequence"/>
</dbReference>
<evidence type="ECO:0000313" key="4">
    <source>
        <dbReference type="Proteomes" id="UP000078542"/>
    </source>
</evidence>